<gene>
    <name evidence="1" type="ORF">COX77_04240</name>
</gene>
<evidence type="ECO:0008006" key="3">
    <source>
        <dbReference type="Google" id="ProtNLM"/>
    </source>
</evidence>
<dbReference type="EMBL" id="PFPO01000083">
    <property type="protein sequence ID" value="PIZ98521.1"/>
    <property type="molecule type" value="Genomic_DNA"/>
</dbReference>
<dbReference type="AlphaFoldDB" id="A0A2M7VDJ7"/>
<reference evidence="2" key="1">
    <citation type="submission" date="2017-09" db="EMBL/GenBank/DDBJ databases">
        <title>Depth-based differentiation of microbial function through sediment-hosted aquifers and enrichment of novel symbionts in the deep terrestrial subsurface.</title>
        <authorList>
            <person name="Probst A.J."/>
            <person name="Ladd B."/>
            <person name="Jarett J.K."/>
            <person name="Geller-Mcgrath D.E."/>
            <person name="Sieber C.M.K."/>
            <person name="Emerson J.B."/>
            <person name="Anantharaman K."/>
            <person name="Thomas B.C."/>
            <person name="Malmstrom R."/>
            <person name="Stieglmeier M."/>
            <person name="Klingl A."/>
            <person name="Woyke T."/>
            <person name="Ryan C.M."/>
            <person name="Banfield J.F."/>
        </authorList>
    </citation>
    <scope>NUCLEOTIDE SEQUENCE [LARGE SCALE GENOMIC DNA]</scope>
</reference>
<dbReference type="InterPro" id="IPR021341">
    <property type="entry name" value="DUF2958"/>
</dbReference>
<evidence type="ECO:0000313" key="1">
    <source>
        <dbReference type="EMBL" id="PIZ98521.1"/>
    </source>
</evidence>
<accession>A0A2M7VDJ7</accession>
<dbReference type="Proteomes" id="UP000230405">
    <property type="component" value="Unassembled WGS sequence"/>
</dbReference>
<organism evidence="1 2">
    <name type="scientific">Candidatus Komeilibacteria bacterium CG_4_10_14_0_2_um_filter_37_10</name>
    <dbReference type="NCBI Taxonomy" id="1974470"/>
    <lineage>
        <taxon>Bacteria</taxon>
        <taxon>Candidatus Komeiliibacteriota</taxon>
    </lineage>
</organism>
<proteinExistence type="predicted"/>
<sequence length="97" mass="11275">MKLLTNEILEKLPKLYSQEEKGLEAVAIVKFFTPDSNWTWYATEFDGEDLFFGLVEGFEKEIGYFRLSELQSVKGALGLPIERDMFFKPKTLNELMN</sequence>
<evidence type="ECO:0000313" key="2">
    <source>
        <dbReference type="Proteomes" id="UP000230405"/>
    </source>
</evidence>
<comment type="caution">
    <text evidence="1">The sequence shown here is derived from an EMBL/GenBank/DDBJ whole genome shotgun (WGS) entry which is preliminary data.</text>
</comment>
<protein>
    <recommendedName>
        <fullName evidence="3">DUF2958 domain-containing protein</fullName>
    </recommendedName>
</protein>
<name>A0A2M7VDJ7_9BACT</name>
<dbReference type="Pfam" id="PF11171">
    <property type="entry name" value="DUF2958"/>
    <property type="match status" value="1"/>
</dbReference>